<evidence type="ECO:0000313" key="2">
    <source>
        <dbReference type="EMBL" id="PAV74091.1"/>
    </source>
</evidence>
<comment type="caution">
    <text evidence="2">The sequence shown here is derived from an EMBL/GenBank/DDBJ whole genome shotgun (WGS) entry which is preliminary data.</text>
</comment>
<feature type="region of interest" description="Disordered" evidence="1">
    <location>
        <begin position="60"/>
        <end position="123"/>
    </location>
</feature>
<accession>A0A2A2KJG3</accession>
<keyword evidence="3" id="KW-1185">Reference proteome</keyword>
<proteinExistence type="predicted"/>
<sequence>MFKSMRVDVNTEGVTTCLVPPATPNSIYLTANNNHSQSTFCHVPKVRKLSGCNENEALSESDSEGEILEPRRAMSTGTIGSRGSSRKLSAVRAFLHSPTHQAEDKRQLIEESPEEPEPPQAKLSLSFGNVTKKLLELSDSIPRRRSAQENDVQRLLPNGTASIVRTTSF</sequence>
<dbReference type="Proteomes" id="UP000218231">
    <property type="component" value="Unassembled WGS sequence"/>
</dbReference>
<dbReference type="EMBL" id="LIAE01008423">
    <property type="protein sequence ID" value="PAV74091.1"/>
    <property type="molecule type" value="Genomic_DNA"/>
</dbReference>
<protein>
    <submittedName>
        <fullName evidence="2">Uncharacterized protein</fullName>
    </submittedName>
</protein>
<evidence type="ECO:0000256" key="1">
    <source>
        <dbReference type="SAM" id="MobiDB-lite"/>
    </source>
</evidence>
<organism evidence="2 3">
    <name type="scientific">Diploscapter pachys</name>
    <dbReference type="NCBI Taxonomy" id="2018661"/>
    <lineage>
        <taxon>Eukaryota</taxon>
        <taxon>Metazoa</taxon>
        <taxon>Ecdysozoa</taxon>
        <taxon>Nematoda</taxon>
        <taxon>Chromadorea</taxon>
        <taxon>Rhabditida</taxon>
        <taxon>Rhabditina</taxon>
        <taxon>Rhabditomorpha</taxon>
        <taxon>Rhabditoidea</taxon>
        <taxon>Rhabditidae</taxon>
        <taxon>Diploscapter</taxon>
    </lineage>
</organism>
<reference evidence="2 3" key="1">
    <citation type="journal article" date="2017" name="Curr. Biol.">
        <title>Genome architecture and evolution of a unichromosomal asexual nematode.</title>
        <authorList>
            <person name="Fradin H."/>
            <person name="Zegar C."/>
            <person name="Gutwein M."/>
            <person name="Lucas J."/>
            <person name="Kovtun M."/>
            <person name="Corcoran D."/>
            <person name="Baugh L.R."/>
            <person name="Kiontke K."/>
            <person name="Gunsalus K."/>
            <person name="Fitch D.H."/>
            <person name="Piano F."/>
        </authorList>
    </citation>
    <scope>NUCLEOTIDE SEQUENCE [LARGE SCALE GENOMIC DNA]</scope>
    <source>
        <strain evidence="2">PF1309</strain>
    </source>
</reference>
<dbReference type="AlphaFoldDB" id="A0A2A2KJG3"/>
<evidence type="ECO:0000313" key="3">
    <source>
        <dbReference type="Proteomes" id="UP000218231"/>
    </source>
</evidence>
<gene>
    <name evidence="2" type="ORF">WR25_22585</name>
</gene>
<name>A0A2A2KJG3_9BILA</name>